<dbReference type="PRINTS" id="PR00368">
    <property type="entry name" value="FADPNR"/>
</dbReference>
<name>A0A938XRJ6_9FIRM</name>
<dbReference type="InterPro" id="IPR023753">
    <property type="entry name" value="FAD/NAD-binding_dom"/>
</dbReference>
<protein>
    <submittedName>
        <fullName evidence="4">Thioredoxin reductase (NADPH)</fullName>
        <ecNumber evidence="4">1.8.1.9</ecNumber>
    </submittedName>
</protein>
<dbReference type="Pfam" id="PF07992">
    <property type="entry name" value="Pyr_redox_2"/>
    <property type="match status" value="1"/>
</dbReference>
<gene>
    <name evidence="4" type="ORF">JOC47_000971</name>
</gene>
<keyword evidence="2 4" id="KW-0560">Oxidoreductase</keyword>
<dbReference type="RefSeq" id="WP_204700850.1">
    <property type="nucleotide sequence ID" value="NZ_JAFBDQ010000004.1"/>
</dbReference>
<dbReference type="SUPFAM" id="SSF51905">
    <property type="entry name" value="FAD/NAD(P)-binding domain"/>
    <property type="match status" value="1"/>
</dbReference>
<sequence length="285" mass="31041">MTEEVYDLAIVGGGPAGMSAAVNARARNKDVVIFESGQLVSKVDISPHIRNYLGFSDITGPELAEKFISHIEDENIPVINEKVVKAYPMGDKVMLTTNSENYEAKKLILTVGVNQKAEIDGEADYVGKGVSYCATCDGKLYEGQDVIVISESAHHEEEANFLADVCDTVYYVPQYDEIEHLDDRIDIIEGNPEEIKGEDTVNKVQLDTGEYEVAAAFILRDSVPPSEVVPGLELDGLHIKIDENYETSVDGVYAAGDCAGEPWQLAKAVGEGQLAALKAIRELDK</sequence>
<dbReference type="Proteomes" id="UP000774000">
    <property type="component" value="Unassembled WGS sequence"/>
</dbReference>
<dbReference type="InterPro" id="IPR036188">
    <property type="entry name" value="FAD/NAD-bd_sf"/>
</dbReference>
<keyword evidence="1" id="KW-0285">Flavoprotein</keyword>
<evidence type="ECO:0000256" key="2">
    <source>
        <dbReference type="ARBA" id="ARBA00023002"/>
    </source>
</evidence>
<reference evidence="4" key="1">
    <citation type="submission" date="2021-01" db="EMBL/GenBank/DDBJ databases">
        <title>Genomic Encyclopedia of Type Strains, Phase IV (KMG-IV): sequencing the most valuable type-strain genomes for metagenomic binning, comparative biology and taxonomic classification.</title>
        <authorList>
            <person name="Goeker M."/>
        </authorList>
    </citation>
    <scope>NUCLEOTIDE SEQUENCE</scope>
    <source>
        <strain evidence="4">DSM 23230</strain>
    </source>
</reference>
<dbReference type="GO" id="GO:0004791">
    <property type="term" value="F:thioredoxin-disulfide reductase (NADPH) activity"/>
    <property type="evidence" value="ECO:0007669"/>
    <property type="project" value="UniProtKB-EC"/>
</dbReference>
<evidence type="ECO:0000313" key="5">
    <source>
        <dbReference type="Proteomes" id="UP000774000"/>
    </source>
</evidence>
<dbReference type="PANTHER" id="PTHR48105">
    <property type="entry name" value="THIOREDOXIN REDUCTASE 1-RELATED-RELATED"/>
    <property type="match status" value="1"/>
</dbReference>
<proteinExistence type="predicted"/>
<feature type="domain" description="FAD/NAD(P)-binding" evidence="3">
    <location>
        <begin position="6"/>
        <end position="272"/>
    </location>
</feature>
<evidence type="ECO:0000256" key="1">
    <source>
        <dbReference type="ARBA" id="ARBA00022630"/>
    </source>
</evidence>
<dbReference type="AlphaFoldDB" id="A0A938XRJ6"/>
<keyword evidence="5" id="KW-1185">Reference proteome</keyword>
<dbReference type="InterPro" id="IPR050097">
    <property type="entry name" value="Ferredoxin-NADP_redctase_2"/>
</dbReference>
<dbReference type="PRINTS" id="PR00469">
    <property type="entry name" value="PNDRDTASEII"/>
</dbReference>
<dbReference type="Gene3D" id="3.50.50.60">
    <property type="entry name" value="FAD/NAD(P)-binding domain"/>
    <property type="match status" value="2"/>
</dbReference>
<dbReference type="EMBL" id="JAFBDQ010000004">
    <property type="protein sequence ID" value="MBM7556135.1"/>
    <property type="molecule type" value="Genomic_DNA"/>
</dbReference>
<evidence type="ECO:0000259" key="3">
    <source>
        <dbReference type="Pfam" id="PF07992"/>
    </source>
</evidence>
<dbReference type="EC" id="1.8.1.9" evidence="4"/>
<comment type="caution">
    <text evidence="4">The sequence shown here is derived from an EMBL/GenBank/DDBJ whole genome shotgun (WGS) entry which is preliminary data.</text>
</comment>
<accession>A0A938XRJ6</accession>
<evidence type="ECO:0000313" key="4">
    <source>
        <dbReference type="EMBL" id="MBM7556135.1"/>
    </source>
</evidence>
<organism evidence="4 5">
    <name type="scientific">Halanaerobacter jeridensis</name>
    <dbReference type="NCBI Taxonomy" id="706427"/>
    <lineage>
        <taxon>Bacteria</taxon>
        <taxon>Bacillati</taxon>
        <taxon>Bacillota</taxon>
        <taxon>Clostridia</taxon>
        <taxon>Halanaerobiales</taxon>
        <taxon>Halobacteroidaceae</taxon>
        <taxon>Halanaerobacter</taxon>
    </lineage>
</organism>